<dbReference type="Proteomes" id="UP000799779">
    <property type="component" value="Unassembled WGS sequence"/>
</dbReference>
<feature type="region of interest" description="Disordered" evidence="1">
    <location>
        <begin position="331"/>
        <end position="355"/>
    </location>
</feature>
<feature type="region of interest" description="Disordered" evidence="1">
    <location>
        <begin position="68"/>
        <end position="91"/>
    </location>
</feature>
<organism evidence="2 3">
    <name type="scientific">Amniculicola lignicola CBS 123094</name>
    <dbReference type="NCBI Taxonomy" id="1392246"/>
    <lineage>
        <taxon>Eukaryota</taxon>
        <taxon>Fungi</taxon>
        <taxon>Dikarya</taxon>
        <taxon>Ascomycota</taxon>
        <taxon>Pezizomycotina</taxon>
        <taxon>Dothideomycetes</taxon>
        <taxon>Pleosporomycetidae</taxon>
        <taxon>Pleosporales</taxon>
        <taxon>Amniculicolaceae</taxon>
        <taxon>Amniculicola</taxon>
    </lineage>
</organism>
<dbReference type="OrthoDB" id="4776522at2759"/>
<keyword evidence="3" id="KW-1185">Reference proteome</keyword>
<feature type="compositionally biased region" description="Basic and acidic residues" evidence="1">
    <location>
        <begin position="336"/>
        <end position="348"/>
    </location>
</feature>
<dbReference type="EMBL" id="ML977592">
    <property type="protein sequence ID" value="KAF1999901.1"/>
    <property type="molecule type" value="Genomic_DNA"/>
</dbReference>
<reference evidence="2" key="1">
    <citation type="journal article" date="2020" name="Stud. Mycol.">
        <title>101 Dothideomycetes genomes: a test case for predicting lifestyles and emergence of pathogens.</title>
        <authorList>
            <person name="Haridas S."/>
            <person name="Albert R."/>
            <person name="Binder M."/>
            <person name="Bloem J."/>
            <person name="Labutti K."/>
            <person name="Salamov A."/>
            <person name="Andreopoulos B."/>
            <person name="Baker S."/>
            <person name="Barry K."/>
            <person name="Bills G."/>
            <person name="Bluhm B."/>
            <person name="Cannon C."/>
            <person name="Castanera R."/>
            <person name="Culley D."/>
            <person name="Daum C."/>
            <person name="Ezra D."/>
            <person name="Gonzalez J."/>
            <person name="Henrissat B."/>
            <person name="Kuo A."/>
            <person name="Liang C."/>
            <person name="Lipzen A."/>
            <person name="Lutzoni F."/>
            <person name="Magnuson J."/>
            <person name="Mondo S."/>
            <person name="Nolan M."/>
            <person name="Ohm R."/>
            <person name="Pangilinan J."/>
            <person name="Park H.-J."/>
            <person name="Ramirez L."/>
            <person name="Alfaro M."/>
            <person name="Sun H."/>
            <person name="Tritt A."/>
            <person name="Yoshinaga Y."/>
            <person name="Zwiers L.-H."/>
            <person name="Turgeon B."/>
            <person name="Goodwin S."/>
            <person name="Spatafora J."/>
            <person name="Crous P."/>
            <person name="Grigoriev I."/>
        </authorList>
    </citation>
    <scope>NUCLEOTIDE SEQUENCE</scope>
    <source>
        <strain evidence="2">CBS 123094</strain>
    </source>
</reference>
<gene>
    <name evidence="2" type="ORF">P154DRAFT_546008</name>
</gene>
<evidence type="ECO:0000313" key="2">
    <source>
        <dbReference type="EMBL" id="KAF1999901.1"/>
    </source>
</evidence>
<proteinExistence type="predicted"/>
<sequence length="413" mass="45749">MRVGSAEICAVDLAKCIKARGAHKRVRTPNCTHINMDRVYGRDQYCYVCGREPSLGFLYICKQDDHYPPEGPRQQHGAGNPEESSSESGLRAELEEIGLSPSVIRAAERGEYTPAQLQKLKVLKVEMKQAISDTLQASQIHALAEQLSNIDGASNSVPVATATSNPTPPACEFRACHTCRPYYRDRLYTSFEVVMNGNTSRLTHDDVEDPSCASILTFRTTQSDVDELSKMRRPHRRFYSLGFKGSGDIARDLARLDPMSWRHGLKSAIQGIFRPSHWRESSSSGSNITLPLPRTGTKRDLAEGITNDFDLRTLRRVRKQKERADLRNGVISKGFEQSRNRSGSRGEVDSEGSEESIGNFTVYSCASEGSEVEVDGGVALTEEAVETHIPDILQIREESIPVINGVDSIMTQA</sequence>
<protein>
    <submittedName>
        <fullName evidence="2">Uncharacterized protein</fullName>
    </submittedName>
</protein>
<accession>A0A6A5WID2</accession>
<name>A0A6A5WID2_9PLEO</name>
<evidence type="ECO:0000256" key="1">
    <source>
        <dbReference type="SAM" id="MobiDB-lite"/>
    </source>
</evidence>
<dbReference type="AlphaFoldDB" id="A0A6A5WID2"/>
<evidence type="ECO:0000313" key="3">
    <source>
        <dbReference type="Proteomes" id="UP000799779"/>
    </source>
</evidence>